<dbReference type="Gene3D" id="3.20.20.70">
    <property type="entry name" value="Aldolase class I"/>
    <property type="match status" value="1"/>
</dbReference>
<gene>
    <name evidence="6" type="primary">kdgA_1</name>
    <name evidence="6" type="ORF">HAL01_00970</name>
</gene>
<evidence type="ECO:0000256" key="4">
    <source>
        <dbReference type="ARBA" id="ARBA00023239"/>
    </source>
</evidence>
<evidence type="ECO:0000313" key="6">
    <source>
        <dbReference type="EMBL" id="GEN55633.1"/>
    </source>
</evidence>
<evidence type="ECO:0000256" key="1">
    <source>
        <dbReference type="ARBA" id="ARBA00004761"/>
    </source>
</evidence>
<dbReference type="InterPro" id="IPR000887">
    <property type="entry name" value="Aldlse_KDPG_KHG"/>
</dbReference>
<keyword evidence="7" id="KW-1185">Reference proteome</keyword>
<dbReference type="EMBL" id="BJYE01000001">
    <property type="protein sequence ID" value="GEN55633.1"/>
    <property type="molecule type" value="Genomic_DNA"/>
</dbReference>
<dbReference type="CDD" id="cd00452">
    <property type="entry name" value="KDPG_aldolase"/>
    <property type="match status" value="1"/>
</dbReference>
<protein>
    <submittedName>
        <fullName evidence="6">2-dehydro-3-deoxy-phosphogluconate aldolase</fullName>
    </submittedName>
</protein>
<accession>A0A511WYJ6</accession>
<evidence type="ECO:0000256" key="3">
    <source>
        <dbReference type="ARBA" id="ARBA00011233"/>
    </source>
</evidence>
<dbReference type="PANTHER" id="PTHR30246">
    <property type="entry name" value="2-KETO-3-DEOXY-6-PHOSPHOGLUCONATE ALDOLASE"/>
    <property type="match status" value="1"/>
</dbReference>
<sequence length="213" mass="23061">MKKYYTLNQIEQQKLVAVVRGESVDEALDITDACIAGGVKVIELTFTLPNVLEAIKAAVNKYQDDDQVVIGAGTVLDAHTARLAILNGAAFIVSPGFDKETAKICNRYQIPYLPGAITITEIQQALTYGVDVIKLFPGSLVGPEYISSLKGPLPNIQIMPTGGVDETNISQWLEKGAFACGMGSNLTSLKKLGNLQNITDKAREYCSLVHEMR</sequence>
<evidence type="ECO:0000256" key="2">
    <source>
        <dbReference type="ARBA" id="ARBA00006906"/>
    </source>
</evidence>
<comment type="similarity">
    <text evidence="2">Belongs to the KHG/KDPG aldolase family.</text>
</comment>
<evidence type="ECO:0000256" key="5">
    <source>
        <dbReference type="ARBA" id="ARBA00023277"/>
    </source>
</evidence>
<dbReference type="PANTHER" id="PTHR30246:SF1">
    <property type="entry name" value="2-DEHYDRO-3-DEOXY-6-PHOSPHOGALACTONATE ALDOLASE-RELATED"/>
    <property type="match status" value="1"/>
</dbReference>
<keyword evidence="5" id="KW-0119">Carbohydrate metabolism</keyword>
<dbReference type="GO" id="GO:0016829">
    <property type="term" value="F:lyase activity"/>
    <property type="evidence" value="ECO:0007669"/>
    <property type="project" value="UniProtKB-KW"/>
</dbReference>
<dbReference type="OrthoDB" id="9802667at2"/>
<dbReference type="SUPFAM" id="SSF51569">
    <property type="entry name" value="Aldolase"/>
    <property type="match status" value="1"/>
</dbReference>
<reference evidence="6 7" key="1">
    <citation type="submission" date="2019-07" db="EMBL/GenBank/DDBJ databases">
        <title>Whole genome shotgun sequence of Halolactibacillus alkaliphilus NBRC 103919.</title>
        <authorList>
            <person name="Hosoyama A."/>
            <person name="Uohara A."/>
            <person name="Ohji S."/>
            <person name="Ichikawa N."/>
        </authorList>
    </citation>
    <scope>NUCLEOTIDE SEQUENCE [LARGE SCALE GENOMIC DNA]</scope>
    <source>
        <strain evidence="6 7">NBRC 103919</strain>
    </source>
</reference>
<evidence type="ECO:0000313" key="7">
    <source>
        <dbReference type="Proteomes" id="UP000321400"/>
    </source>
</evidence>
<dbReference type="InterPro" id="IPR013785">
    <property type="entry name" value="Aldolase_TIM"/>
</dbReference>
<dbReference type="Proteomes" id="UP000321400">
    <property type="component" value="Unassembled WGS sequence"/>
</dbReference>
<dbReference type="AlphaFoldDB" id="A0A511WYJ6"/>
<proteinExistence type="inferred from homology"/>
<dbReference type="NCBIfam" id="TIGR01182">
    <property type="entry name" value="eda"/>
    <property type="match status" value="1"/>
</dbReference>
<dbReference type="Pfam" id="PF01081">
    <property type="entry name" value="Aldolase"/>
    <property type="match status" value="1"/>
</dbReference>
<dbReference type="STRING" id="442899.SAMN05720591_101191"/>
<dbReference type="RefSeq" id="WP_089799259.1">
    <property type="nucleotide sequence ID" value="NZ_BJYE01000001.1"/>
</dbReference>
<name>A0A511WYJ6_9BACI</name>
<keyword evidence="4" id="KW-0456">Lyase</keyword>
<dbReference type="NCBIfam" id="NF005119">
    <property type="entry name" value="PRK06552.1"/>
    <property type="match status" value="1"/>
</dbReference>
<comment type="subunit">
    <text evidence="3">Homotrimer.</text>
</comment>
<comment type="caution">
    <text evidence="6">The sequence shown here is derived from an EMBL/GenBank/DDBJ whole genome shotgun (WGS) entry which is preliminary data.</text>
</comment>
<comment type="pathway">
    <text evidence="1">Carbohydrate acid metabolism.</text>
</comment>
<organism evidence="6 7">
    <name type="scientific">Halolactibacillus alkaliphilus</name>
    <dbReference type="NCBI Taxonomy" id="442899"/>
    <lineage>
        <taxon>Bacteria</taxon>
        <taxon>Bacillati</taxon>
        <taxon>Bacillota</taxon>
        <taxon>Bacilli</taxon>
        <taxon>Bacillales</taxon>
        <taxon>Bacillaceae</taxon>
        <taxon>Halolactibacillus</taxon>
    </lineage>
</organism>